<keyword evidence="1" id="KW-0472">Membrane</keyword>
<dbReference type="AlphaFoldDB" id="A0A1A9VAS2"/>
<organism evidence="2 3">
    <name type="scientific">Glossina austeni</name>
    <name type="common">Savannah tsetse fly</name>
    <dbReference type="NCBI Taxonomy" id="7395"/>
    <lineage>
        <taxon>Eukaryota</taxon>
        <taxon>Metazoa</taxon>
        <taxon>Ecdysozoa</taxon>
        <taxon>Arthropoda</taxon>
        <taxon>Hexapoda</taxon>
        <taxon>Insecta</taxon>
        <taxon>Pterygota</taxon>
        <taxon>Neoptera</taxon>
        <taxon>Endopterygota</taxon>
        <taxon>Diptera</taxon>
        <taxon>Brachycera</taxon>
        <taxon>Muscomorpha</taxon>
        <taxon>Hippoboscoidea</taxon>
        <taxon>Glossinidae</taxon>
        <taxon>Glossina</taxon>
    </lineage>
</organism>
<evidence type="ECO:0000313" key="3">
    <source>
        <dbReference type="Proteomes" id="UP000078200"/>
    </source>
</evidence>
<feature type="transmembrane region" description="Helical" evidence="1">
    <location>
        <begin position="297"/>
        <end position="318"/>
    </location>
</feature>
<reference evidence="2" key="1">
    <citation type="submission" date="2020-05" db="UniProtKB">
        <authorList>
            <consortium name="EnsemblMetazoa"/>
        </authorList>
    </citation>
    <scope>IDENTIFICATION</scope>
    <source>
        <strain evidence="2">TTRI</strain>
    </source>
</reference>
<dbReference type="Proteomes" id="UP000078200">
    <property type="component" value="Unassembled WGS sequence"/>
</dbReference>
<evidence type="ECO:0000256" key="1">
    <source>
        <dbReference type="SAM" id="Phobius"/>
    </source>
</evidence>
<dbReference type="VEuPathDB" id="VectorBase:GAUT031300"/>
<sequence>MSRHSIFVPPHLDLMTPVHAQTQIISIFNAVFNIIRLRSEGDNNNYLRFNNNNFKGLRLFLCSSCNIQNLKMPQDWCGSIFTSREIMDALKEYQKTVDGNKCAFQIRKETILLANTPHDLILPDSTQMQLTMIPLDNGSNVIFLLEGKYHIYRQFIWRITFCVYIFIPSDQFISVLTNSPLNNLDAFVNNKWLRKALKKGVDVLYIDDSILFESSMDLYHPTEFQLRVLVDLVRPRFVYGLSGKPLPDHRLSVFKLLARVTFVRPPRLVLAVCCVCADPVDVLIEDVFEPSCPDFCVLLAFTCCIFAGFVTIWLPLAAPAAPIG</sequence>
<name>A0A1A9VAS2_GLOAU</name>
<proteinExistence type="predicted"/>
<protein>
    <submittedName>
        <fullName evidence="2">Uncharacterized protein</fullName>
    </submittedName>
</protein>
<dbReference type="EnsemblMetazoa" id="GAUT031300-RA">
    <property type="protein sequence ID" value="GAUT031300-PA"/>
    <property type="gene ID" value="GAUT031300"/>
</dbReference>
<keyword evidence="1" id="KW-0812">Transmembrane</keyword>
<keyword evidence="3" id="KW-1185">Reference proteome</keyword>
<evidence type="ECO:0000313" key="2">
    <source>
        <dbReference type="EnsemblMetazoa" id="GAUT031300-PA"/>
    </source>
</evidence>
<keyword evidence="1" id="KW-1133">Transmembrane helix</keyword>
<accession>A0A1A9VAS2</accession>